<evidence type="ECO:0000256" key="6">
    <source>
        <dbReference type="ARBA" id="ARBA00023136"/>
    </source>
</evidence>
<gene>
    <name evidence="7" type="ORF">SMTD_LOCUS22122</name>
</gene>
<dbReference type="STRING" id="31246.A0A183Q685"/>
<dbReference type="InterPro" id="IPR050352">
    <property type="entry name" value="ABCG_transporters"/>
</dbReference>
<organism evidence="7 8">
    <name type="scientific">Schistosoma mattheei</name>
    <dbReference type="NCBI Taxonomy" id="31246"/>
    <lineage>
        <taxon>Eukaryota</taxon>
        <taxon>Metazoa</taxon>
        <taxon>Spiralia</taxon>
        <taxon>Lophotrochozoa</taxon>
        <taxon>Platyhelminthes</taxon>
        <taxon>Trematoda</taxon>
        <taxon>Digenea</taxon>
        <taxon>Strigeidida</taxon>
        <taxon>Schistosomatoidea</taxon>
        <taxon>Schistosomatidae</taxon>
        <taxon>Schistosoma</taxon>
    </lineage>
</organism>
<dbReference type="GO" id="GO:0032217">
    <property type="term" value="F:riboflavin transmembrane transporter activity"/>
    <property type="evidence" value="ECO:0007669"/>
    <property type="project" value="TreeGrafter"/>
</dbReference>
<evidence type="ECO:0000313" key="7">
    <source>
        <dbReference type="EMBL" id="VDP86529.1"/>
    </source>
</evidence>
<keyword evidence="5" id="KW-1133">Transmembrane helix</keyword>
<evidence type="ECO:0000313" key="8">
    <source>
        <dbReference type="Proteomes" id="UP000269396"/>
    </source>
</evidence>
<keyword evidence="6" id="KW-0472">Membrane</keyword>
<dbReference type="PANTHER" id="PTHR48041">
    <property type="entry name" value="ABC TRANSPORTER G FAMILY MEMBER 28"/>
    <property type="match status" value="1"/>
</dbReference>
<dbReference type="Proteomes" id="UP000269396">
    <property type="component" value="Unassembled WGS sequence"/>
</dbReference>
<evidence type="ECO:0000256" key="3">
    <source>
        <dbReference type="ARBA" id="ARBA00022475"/>
    </source>
</evidence>
<sequence length="65" mass="7426">METLTIRENITFSATLRLPRCTAARERDEKVSSVIEELGLTSVADRIVSSLNIHDVFFDCGKWHF</sequence>
<dbReference type="EMBL" id="UZAL01049958">
    <property type="protein sequence ID" value="VDP86529.1"/>
    <property type="molecule type" value="Genomic_DNA"/>
</dbReference>
<dbReference type="PANTHER" id="PTHR48041:SF92">
    <property type="entry name" value="BROAD SUBSTRATE SPECIFICITY ATP-BINDING CASSETTE TRANSPORTER ABCG2"/>
    <property type="match status" value="1"/>
</dbReference>
<dbReference type="AlphaFoldDB" id="A0A183Q685"/>
<evidence type="ECO:0000256" key="5">
    <source>
        <dbReference type="ARBA" id="ARBA00022989"/>
    </source>
</evidence>
<keyword evidence="8" id="KW-1185">Reference proteome</keyword>
<name>A0A183Q685_9TREM</name>
<evidence type="ECO:0000256" key="2">
    <source>
        <dbReference type="ARBA" id="ARBA00022448"/>
    </source>
</evidence>
<keyword evidence="3" id="KW-1003">Cell membrane</keyword>
<accession>A0A183Q685</accession>
<keyword evidence="4" id="KW-0812">Transmembrane</keyword>
<evidence type="ECO:0000256" key="1">
    <source>
        <dbReference type="ARBA" id="ARBA00004651"/>
    </source>
</evidence>
<proteinExistence type="predicted"/>
<reference evidence="7 8" key="1">
    <citation type="submission" date="2018-11" db="EMBL/GenBank/DDBJ databases">
        <authorList>
            <consortium name="Pathogen Informatics"/>
        </authorList>
    </citation>
    <scope>NUCLEOTIDE SEQUENCE [LARGE SCALE GENOMIC DNA]</scope>
    <source>
        <strain>Denwood</strain>
        <strain evidence="8">Zambia</strain>
    </source>
</reference>
<dbReference type="GO" id="GO:0042626">
    <property type="term" value="F:ATPase-coupled transmembrane transporter activity"/>
    <property type="evidence" value="ECO:0007669"/>
    <property type="project" value="TreeGrafter"/>
</dbReference>
<protein>
    <submittedName>
        <fullName evidence="7">Uncharacterized protein</fullName>
    </submittedName>
</protein>
<keyword evidence="2" id="KW-0813">Transport</keyword>
<dbReference type="GO" id="GO:0005886">
    <property type="term" value="C:plasma membrane"/>
    <property type="evidence" value="ECO:0007669"/>
    <property type="project" value="UniProtKB-SubCell"/>
</dbReference>
<dbReference type="GO" id="GO:0015562">
    <property type="term" value="F:efflux transmembrane transporter activity"/>
    <property type="evidence" value="ECO:0007669"/>
    <property type="project" value="TreeGrafter"/>
</dbReference>
<evidence type="ECO:0000256" key="4">
    <source>
        <dbReference type="ARBA" id="ARBA00022692"/>
    </source>
</evidence>
<comment type="subcellular location">
    <subcellularLocation>
        <location evidence="1">Cell membrane</location>
        <topology evidence="1">Multi-pass membrane protein</topology>
    </subcellularLocation>
</comment>